<name>A0A7R9AIA6_9CRUS</name>
<sequence length="440" mass="48886">MFGKRNNKLGITYKTSNQEIQKKVENEVNSQIETAYQVFKTRIDRFGVVQPNIQRVPGTGRIQIELPGVKETDRIKKMLQTSAKLEFWEDIIELYAIKGTQDGKPPLEGSITEAAVNVDPINPSKIMVDMQMDQDGAIKWSSMTKKNQKKPIAVVLDDLVNEPIENGRSQISGNFTQQEAEDLVDVLKSGKLPARATIVQAEVVGPSLGSENIQNGLISALAALLVTFLWLYINYGRSEFGFVLTLPGIAGMVLTLGMSVDANIITNERIKEELRKGKSVPQAVSDVQFRKWQFALGGIAALFHDVIIVLGVFSLFDNILPFSLEIDQGFVAAILTVIGYSINDSVIVFDRIRENLKTHLHMSRLELFNTSLNQVFGRTMNTSVLTFMTVLVMFIFGGEIIRGFMFAILIGIGFGTYSSIYIASSLTFDLLKDSKDKTVK</sequence>
<evidence type="ECO:0000259" key="12">
    <source>
        <dbReference type="Pfam" id="PF21760"/>
    </source>
</evidence>
<dbReference type="Pfam" id="PF22599">
    <property type="entry name" value="SecDF_P1_head"/>
    <property type="match status" value="1"/>
</dbReference>
<evidence type="ECO:0000256" key="8">
    <source>
        <dbReference type="ARBA" id="ARBA00023010"/>
    </source>
</evidence>
<dbReference type="Gene3D" id="1.20.1640.10">
    <property type="entry name" value="Multidrug efflux transporter AcrB transmembrane domain"/>
    <property type="match status" value="2"/>
</dbReference>
<dbReference type="GO" id="GO:0015450">
    <property type="term" value="F:protein-transporting ATPase activity"/>
    <property type="evidence" value="ECO:0007669"/>
    <property type="project" value="InterPro"/>
</dbReference>
<evidence type="ECO:0000313" key="15">
    <source>
        <dbReference type="Proteomes" id="UP000677054"/>
    </source>
</evidence>
<gene>
    <name evidence="14" type="ORF">DSTB1V02_LOCUS14403</name>
</gene>
<evidence type="ECO:0000256" key="4">
    <source>
        <dbReference type="ARBA" id="ARBA00022475"/>
    </source>
</evidence>
<keyword evidence="9 10" id="KW-0472">Membrane</keyword>
<dbReference type="PANTHER" id="PTHR30081:SF8">
    <property type="entry name" value="PROTEIN TRANSLOCASE SUBUNIT SECF"/>
    <property type="match status" value="1"/>
</dbReference>
<comment type="subcellular location">
    <subcellularLocation>
        <location evidence="1">Cell membrane</location>
        <topology evidence="1">Multi-pass membrane protein</topology>
    </subcellularLocation>
</comment>
<dbReference type="Proteomes" id="UP000677054">
    <property type="component" value="Unassembled WGS sequence"/>
</dbReference>
<protein>
    <recommendedName>
        <fullName evidence="2">Protein translocase subunit SecF</fullName>
    </recommendedName>
</protein>
<keyword evidence="5 10" id="KW-0812">Transmembrane</keyword>
<evidence type="ECO:0000256" key="7">
    <source>
        <dbReference type="ARBA" id="ARBA00022989"/>
    </source>
</evidence>
<keyword evidence="4" id="KW-1003">Cell membrane</keyword>
<dbReference type="InterPro" id="IPR005665">
    <property type="entry name" value="SecF_bac"/>
</dbReference>
<accession>A0A7R9AIA6</accession>
<feature type="transmembrane region" description="Helical" evidence="10">
    <location>
        <begin position="380"/>
        <end position="398"/>
    </location>
</feature>
<proteinExistence type="predicted"/>
<dbReference type="EMBL" id="CAJPEV010011390">
    <property type="protein sequence ID" value="CAG0906233.1"/>
    <property type="molecule type" value="Genomic_DNA"/>
</dbReference>
<feature type="domain" description="Protein export membrane protein SecD/SecF C-terminal" evidence="11">
    <location>
        <begin position="291"/>
        <end position="431"/>
    </location>
</feature>
<dbReference type="Pfam" id="PF21760">
    <property type="entry name" value="SecD_1st"/>
    <property type="match status" value="1"/>
</dbReference>
<organism evidence="14">
    <name type="scientific">Darwinula stevensoni</name>
    <dbReference type="NCBI Taxonomy" id="69355"/>
    <lineage>
        <taxon>Eukaryota</taxon>
        <taxon>Metazoa</taxon>
        <taxon>Ecdysozoa</taxon>
        <taxon>Arthropoda</taxon>
        <taxon>Crustacea</taxon>
        <taxon>Oligostraca</taxon>
        <taxon>Ostracoda</taxon>
        <taxon>Podocopa</taxon>
        <taxon>Podocopida</taxon>
        <taxon>Darwinulocopina</taxon>
        <taxon>Darwinuloidea</taxon>
        <taxon>Darwinulidae</taxon>
        <taxon>Darwinula</taxon>
    </lineage>
</organism>
<keyword evidence="3" id="KW-0813">Transport</keyword>
<feature type="transmembrane region" description="Helical" evidence="10">
    <location>
        <begin position="404"/>
        <end position="431"/>
    </location>
</feature>
<evidence type="ECO:0000313" key="14">
    <source>
        <dbReference type="EMBL" id="CAD7254657.1"/>
    </source>
</evidence>
<feature type="domain" description="SecDF P1 head subdomain" evidence="13">
    <location>
        <begin position="110"/>
        <end position="194"/>
    </location>
</feature>
<dbReference type="OrthoDB" id="6415805at2759"/>
<dbReference type="SUPFAM" id="SSF82866">
    <property type="entry name" value="Multidrug efflux transporter AcrB transmembrane domain"/>
    <property type="match status" value="2"/>
</dbReference>
<evidence type="ECO:0000256" key="3">
    <source>
        <dbReference type="ARBA" id="ARBA00022448"/>
    </source>
</evidence>
<dbReference type="Gene3D" id="3.30.70.3400">
    <property type="match status" value="1"/>
</dbReference>
<evidence type="ECO:0000259" key="11">
    <source>
        <dbReference type="Pfam" id="PF02355"/>
    </source>
</evidence>
<feature type="transmembrane region" description="Helical" evidence="10">
    <location>
        <begin position="241"/>
        <end position="266"/>
    </location>
</feature>
<feature type="transmembrane region" description="Helical" evidence="10">
    <location>
        <begin position="294"/>
        <end position="316"/>
    </location>
</feature>
<keyword evidence="8" id="KW-0811">Translocation</keyword>
<evidence type="ECO:0000256" key="6">
    <source>
        <dbReference type="ARBA" id="ARBA00022927"/>
    </source>
</evidence>
<evidence type="ECO:0000259" key="13">
    <source>
        <dbReference type="Pfam" id="PF22599"/>
    </source>
</evidence>
<evidence type="ECO:0000256" key="5">
    <source>
        <dbReference type="ARBA" id="ARBA00022692"/>
    </source>
</evidence>
<dbReference type="Gene3D" id="3.30.1360.200">
    <property type="match status" value="1"/>
</dbReference>
<dbReference type="GO" id="GO:0005886">
    <property type="term" value="C:plasma membrane"/>
    <property type="evidence" value="ECO:0007669"/>
    <property type="project" value="UniProtKB-SubCell"/>
</dbReference>
<dbReference type="InterPro" id="IPR022645">
    <property type="entry name" value="SecD/SecF_bac"/>
</dbReference>
<dbReference type="PANTHER" id="PTHR30081">
    <property type="entry name" value="PROTEIN-EXPORT MEMBRANE PROTEIN SEC"/>
    <property type="match status" value="1"/>
</dbReference>
<keyword evidence="7 10" id="KW-1133">Transmembrane helix</keyword>
<keyword evidence="15" id="KW-1185">Reference proteome</keyword>
<evidence type="ECO:0000256" key="1">
    <source>
        <dbReference type="ARBA" id="ARBA00004651"/>
    </source>
</evidence>
<dbReference type="InterPro" id="IPR048631">
    <property type="entry name" value="SecD_1st"/>
</dbReference>
<dbReference type="Pfam" id="PF02355">
    <property type="entry name" value="SecD_SecF_C"/>
    <property type="match status" value="1"/>
</dbReference>
<dbReference type="GO" id="GO:0006886">
    <property type="term" value="P:intracellular protein transport"/>
    <property type="evidence" value="ECO:0007669"/>
    <property type="project" value="InterPro"/>
</dbReference>
<feature type="transmembrane region" description="Helical" evidence="10">
    <location>
        <begin position="328"/>
        <end position="349"/>
    </location>
</feature>
<dbReference type="InterPro" id="IPR048634">
    <property type="entry name" value="SecD_SecF_C"/>
</dbReference>
<feature type="non-terminal residue" evidence="14">
    <location>
        <position position="440"/>
    </location>
</feature>
<dbReference type="InterPro" id="IPR022813">
    <property type="entry name" value="SecD/SecF_arch_bac"/>
</dbReference>
<dbReference type="PRINTS" id="PR01755">
    <property type="entry name" value="SECFTRNLCASE"/>
</dbReference>
<feature type="transmembrane region" description="Helical" evidence="10">
    <location>
        <begin position="216"/>
        <end position="235"/>
    </location>
</feature>
<dbReference type="NCBIfam" id="TIGR00966">
    <property type="entry name" value="transloc_SecF"/>
    <property type="match status" value="1"/>
</dbReference>
<evidence type="ECO:0000256" key="2">
    <source>
        <dbReference type="ARBA" id="ARBA00015792"/>
    </source>
</evidence>
<dbReference type="EMBL" id="LR910908">
    <property type="protein sequence ID" value="CAD7254657.1"/>
    <property type="molecule type" value="Genomic_DNA"/>
</dbReference>
<reference evidence="14" key="1">
    <citation type="submission" date="2020-11" db="EMBL/GenBank/DDBJ databases">
        <authorList>
            <person name="Tran Van P."/>
        </authorList>
    </citation>
    <scope>NUCLEOTIDE SEQUENCE</scope>
</reference>
<feature type="domain" description="Protein translocase subunit SecDF P1" evidence="12">
    <location>
        <begin position="33"/>
        <end position="88"/>
    </location>
</feature>
<dbReference type="InterPro" id="IPR054384">
    <property type="entry name" value="SecDF_P1_head"/>
</dbReference>
<keyword evidence="6" id="KW-0653">Protein transport</keyword>
<dbReference type="AlphaFoldDB" id="A0A7R9AIA6"/>
<evidence type="ECO:0000256" key="10">
    <source>
        <dbReference type="SAM" id="Phobius"/>
    </source>
</evidence>
<evidence type="ECO:0000256" key="9">
    <source>
        <dbReference type="ARBA" id="ARBA00023136"/>
    </source>
</evidence>